<keyword evidence="1" id="KW-0808">Transferase</keyword>
<sequence length="296" mass="32101">MKFSGHIPKIVVVGSSSVDLVLTTEHHPHINETVLAIQTENFFGGKGANQAVGASRLGAQVHFVGCIGKDANGREVLENLVNEGVNVNLVDENAEHPTGTAYVTTAHGKISIVVAPAANNFITRSDIDKAEAAIAEADIVLTQLEIPVEVVEYLFEVCKKNKTRIGLYASPAKFVKEEIAEAADFIVAKSNDLSVIFGEEGRDKVMKKLPNKLFIRDDTNSTVYFNGEEMKYYRNAPDTIAYKMGMGDAFTSGFAIALCHGNEIDDCVRFGNEVSLKVSANKGSQKGLPYLKDFSI</sequence>
<dbReference type="GO" id="GO:0016301">
    <property type="term" value="F:kinase activity"/>
    <property type="evidence" value="ECO:0007669"/>
    <property type="project" value="UniProtKB-KW"/>
</dbReference>
<keyword evidence="5" id="KW-1185">Reference proteome</keyword>
<protein>
    <submittedName>
        <fullName evidence="4">Ribokinase</fullName>
    </submittedName>
</protein>
<evidence type="ECO:0000256" key="1">
    <source>
        <dbReference type="ARBA" id="ARBA00022679"/>
    </source>
</evidence>
<organism evidence="4 5">
    <name type="scientific">Elizabethkingia meningoseptica</name>
    <name type="common">Chryseobacterium meningosepticum</name>
    <dbReference type="NCBI Taxonomy" id="238"/>
    <lineage>
        <taxon>Bacteria</taxon>
        <taxon>Pseudomonadati</taxon>
        <taxon>Bacteroidota</taxon>
        <taxon>Flavobacteriia</taxon>
        <taxon>Flavobacteriales</taxon>
        <taxon>Weeksellaceae</taxon>
        <taxon>Elizabethkingia</taxon>
    </lineage>
</organism>
<dbReference type="GO" id="GO:0006796">
    <property type="term" value="P:phosphate-containing compound metabolic process"/>
    <property type="evidence" value="ECO:0007669"/>
    <property type="project" value="UniProtKB-ARBA"/>
</dbReference>
<dbReference type="OrthoDB" id="9775849at2"/>
<dbReference type="PANTHER" id="PTHR10584:SF166">
    <property type="entry name" value="RIBOKINASE"/>
    <property type="match status" value="1"/>
</dbReference>
<dbReference type="PRINTS" id="PR00990">
    <property type="entry name" value="RIBOKINASE"/>
</dbReference>
<evidence type="ECO:0000313" key="4">
    <source>
        <dbReference type="EMBL" id="OOH93799.1"/>
    </source>
</evidence>
<accession>A0A1T3JMW4</accession>
<dbReference type="STRING" id="238.BBD35_08390"/>
<proteinExistence type="predicted"/>
<evidence type="ECO:0000259" key="3">
    <source>
        <dbReference type="Pfam" id="PF00294"/>
    </source>
</evidence>
<dbReference type="InterPro" id="IPR029056">
    <property type="entry name" value="Ribokinase-like"/>
</dbReference>
<dbReference type="Gene3D" id="3.40.1190.20">
    <property type="match status" value="1"/>
</dbReference>
<dbReference type="eggNOG" id="COG0524">
    <property type="taxonomic scope" value="Bacteria"/>
</dbReference>
<comment type="caution">
    <text evidence="4">The sequence shown here is derived from an EMBL/GenBank/DDBJ whole genome shotgun (WGS) entry which is preliminary data.</text>
</comment>
<name>A0A1T3JMW4_ELIME</name>
<reference evidence="4 5" key="1">
    <citation type="submission" date="2016-11" db="EMBL/GenBank/DDBJ databases">
        <title>Genome sequence and comparative genomic analysis of clinical strain Elizabethkingia meningoseptica 61421 PRCM.</title>
        <authorList>
            <person name="Wang M."/>
            <person name="Hu S."/>
            <person name="Cao L."/>
            <person name="Jiang T."/>
            <person name="Zhou Y."/>
            <person name="Ming D."/>
        </authorList>
    </citation>
    <scope>NUCLEOTIDE SEQUENCE [LARGE SCALE GENOMIC DNA]</scope>
    <source>
        <strain evidence="4 5">61421 PRCM</strain>
    </source>
</reference>
<dbReference type="AlphaFoldDB" id="A0A1T3JMW4"/>
<dbReference type="RefSeq" id="WP_070904214.1">
    <property type="nucleotide sequence ID" value="NZ_CP016378.1"/>
</dbReference>
<dbReference type="GO" id="GO:0005829">
    <property type="term" value="C:cytosol"/>
    <property type="evidence" value="ECO:0007669"/>
    <property type="project" value="TreeGrafter"/>
</dbReference>
<keyword evidence="2 4" id="KW-0418">Kinase</keyword>
<dbReference type="EMBL" id="MPOG01000016">
    <property type="protein sequence ID" value="OOH93799.1"/>
    <property type="molecule type" value="Genomic_DNA"/>
</dbReference>
<gene>
    <name evidence="4" type="ORF">BMF97_15350</name>
</gene>
<dbReference type="Proteomes" id="UP000188947">
    <property type="component" value="Unassembled WGS sequence"/>
</dbReference>
<feature type="domain" description="Carbohydrate kinase PfkB" evidence="3">
    <location>
        <begin position="9"/>
        <end position="289"/>
    </location>
</feature>
<evidence type="ECO:0000313" key="5">
    <source>
        <dbReference type="Proteomes" id="UP000188947"/>
    </source>
</evidence>
<dbReference type="InterPro" id="IPR011611">
    <property type="entry name" value="PfkB_dom"/>
</dbReference>
<dbReference type="PANTHER" id="PTHR10584">
    <property type="entry name" value="SUGAR KINASE"/>
    <property type="match status" value="1"/>
</dbReference>
<dbReference type="InterPro" id="IPR002139">
    <property type="entry name" value="Ribo/fructo_kinase"/>
</dbReference>
<dbReference type="Pfam" id="PF00294">
    <property type="entry name" value="PfkB"/>
    <property type="match status" value="1"/>
</dbReference>
<dbReference type="SUPFAM" id="SSF53613">
    <property type="entry name" value="Ribokinase-like"/>
    <property type="match status" value="1"/>
</dbReference>
<evidence type="ECO:0000256" key="2">
    <source>
        <dbReference type="ARBA" id="ARBA00022777"/>
    </source>
</evidence>